<comment type="caution">
    <text evidence="2">The sequence shown here is derived from an EMBL/GenBank/DDBJ whole genome shotgun (WGS) entry which is preliminary data.</text>
</comment>
<dbReference type="Gene3D" id="1.10.443.10">
    <property type="entry name" value="Intergrase catalytic core"/>
    <property type="match status" value="1"/>
</dbReference>
<evidence type="ECO:0000313" key="3">
    <source>
        <dbReference type="Proteomes" id="UP000234891"/>
    </source>
</evidence>
<dbReference type="Proteomes" id="UP000234891">
    <property type="component" value="Unassembled WGS sequence"/>
</dbReference>
<keyword evidence="1" id="KW-0233">DNA recombination</keyword>
<dbReference type="GO" id="GO:0006310">
    <property type="term" value="P:DNA recombination"/>
    <property type="evidence" value="ECO:0007669"/>
    <property type="project" value="UniProtKB-KW"/>
</dbReference>
<dbReference type="GO" id="GO:0003677">
    <property type="term" value="F:DNA binding"/>
    <property type="evidence" value="ECO:0007669"/>
    <property type="project" value="InterPro"/>
</dbReference>
<reference evidence="2 3" key="1">
    <citation type="journal article" date="2017" name="Genome Med.">
        <title>A novel Ruminococcus gnavus clade enriched in inflammatory bowel disease patients.</title>
        <authorList>
            <person name="Hall A.B."/>
            <person name="Yassour M."/>
            <person name="Sauk J."/>
            <person name="Garner A."/>
            <person name="Jiang X."/>
            <person name="Arthur T."/>
            <person name="Lagoudas G.K."/>
            <person name="Vatanen T."/>
            <person name="Fornelos N."/>
            <person name="Wilson R."/>
            <person name="Bertha M."/>
            <person name="Cohen M."/>
            <person name="Garber J."/>
            <person name="Khalili H."/>
            <person name="Gevers D."/>
            <person name="Ananthakrishnan A.N."/>
            <person name="Kugathasan S."/>
            <person name="Lander E.S."/>
            <person name="Blainey P."/>
            <person name="Vlamakis H."/>
            <person name="Xavier R.J."/>
            <person name="Huttenhower C."/>
        </authorList>
    </citation>
    <scope>NUCLEOTIDE SEQUENCE [LARGE SCALE GENOMIC DNA]</scope>
    <source>
        <strain evidence="2 3">RJX1124</strain>
    </source>
</reference>
<dbReference type="InterPro" id="IPR013762">
    <property type="entry name" value="Integrase-like_cat_sf"/>
</dbReference>
<dbReference type="EMBL" id="NIHS01000029">
    <property type="protein sequence ID" value="PLT71175.1"/>
    <property type="molecule type" value="Genomic_DNA"/>
</dbReference>
<proteinExistence type="predicted"/>
<dbReference type="AlphaFoldDB" id="A0A2N5P800"/>
<dbReference type="SUPFAM" id="SSF56349">
    <property type="entry name" value="DNA breaking-rejoining enzymes"/>
    <property type="match status" value="1"/>
</dbReference>
<sequence length="231" mass="27710">MRNSTMEYKVNQAYEELKRLIQWNPDSEEKFLQKMVCLLLPGQRKCWPEAIRDLRQSFEAEQWMIFVEKYRGKLEWLNSISLAELQRKIGEIYFVDHYKMIADQFLYKKDFETSLFLRIAMETGIRSADIPCIEWSCMHGKTIILEETKRGDLYKKLNGTFPKISTQSLRIMKLLYRKQGKIFTKSKEYYVRKISRAWGVSEFHIHSFRNYRRRIERGISAGVQVTRIIPL</sequence>
<organism evidence="2 3">
    <name type="scientific">Mediterraneibacter gnavus</name>
    <name type="common">Ruminococcus gnavus</name>
    <dbReference type="NCBI Taxonomy" id="33038"/>
    <lineage>
        <taxon>Bacteria</taxon>
        <taxon>Bacillati</taxon>
        <taxon>Bacillota</taxon>
        <taxon>Clostridia</taxon>
        <taxon>Lachnospirales</taxon>
        <taxon>Lachnospiraceae</taxon>
        <taxon>Mediterraneibacter</taxon>
    </lineage>
</organism>
<dbReference type="GO" id="GO:0015074">
    <property type="term" value="P:DNA integration"/>
    <property type="evidence" value="ECO:0007669"/>
    <property type="project" value="InterPro"/>
</dbReference>
<dbReference type="RefSeq" id="WP_101871248.1">
    <property type="nucleotide sequence ID" value="NZ_NIHS01000029.1"/>
</dbReference>
<evidence type="ECO:0000256" key="1">
    <source>
        <dbReference type="ARBA" id="ARBA00023172"/>
    </source>
</evidence>
<gene>
    <name evidence="2" type="ORF">CDL26_13365</name>
</gene>
<evidence type="ECO:0000313" key="2">
    <source>
        <dbReference type="EMBL" id="PLT71175.1"/>
    </source>
</evidence>
<protein>
    <submittedName>
        <fullName evidence="2">Uncharacterized protein</fullName>
    </submittedName>
</protein>
<name>A0A2N5P800_MEDGN</name>
<accession>A0A2N5P800</accession>
<dbReference type="InterPro" id="IPR011010">
    <property type="entry name" value="DNA_brk_join_enz"/>
</dbReference>